<accession>A0A4Q8LXF7</accession>
<name>A0A4Q8LXF7_9GAMM</name>
<evidence type="ECO:0000313" key="2">
    <source>
        <dbReference type="Proteomes" id="UP000292087"/>
    </source>
</evidence>
<comment type="caution">
    <text evidence="1">The sequence shown here is derived from an EMBL/GenBank/DDBJ whole genome shotgun (WGS) entry which is preliminary data.</text>
</comment>
<dbReference type="Proteomes" id="UP000292087">
    <property type="component" value="Unassembled WGS sequence"/>
</dbReference>
<gene>
    <name evidence="1" type="ORF">EA656_00680</name>
</gene>
<proteinExistence type="predicted"/>
<dbReference type="RefSeq" id="WP_130522261.1">
    <property type="nucleotide sequence ID" value="NZ_SHLZ01000001.1"/>
</dbReference>
<reference evidence="1 2" key="1">
    <citation type="submission" date="2019-02" db="EMBL/GenBank/DDBJ databases">
        <title>WGS of Pseudoxanthomonas species novum from clinical isolates.</title>
        <authorList>
            <person name="Bernier A.-M."/>
            <person name="Bernard K."/>
            <person name="Vachon A."/>
        </authorList>
    </citation>
    <scope>NUCLEOTIDE SEQUENCE [LARGE SCALE GENOMIC DNA]</scope>
    <source>
        <strain evidence="1 2">NML140781</strain>
    </source>
</reference>
<protein>
    <submittedName>
        <fullName evidence="1">Uncharacterized protein</fullName>
    </submittedName>
</protein>
<dbReference type="EMBL" id="SHMF01000001">
    <property type="protein sequence ID" value="TAA37228.1"/>
    <property type="molecule type" value="Genomic_DNA"/>
</dbReference>
<evidence type="ECO:0000313" key="1">
    <source>
        <dbReference type="EMBL" id="TAA37228.1"/>
    </source>
</evidence>
<dbReference type="AlphaFoldDB" id="A0A4Q8LXF7"/>
<sequence>MSIRFAGKEFESFDAMAREFPRYAFHGAREAIRRGATTPHEVEVFVYNRGKPWPKPTPKAVASQTIKHRKKAA</sequence>
<organism evidence="1 2">
    <name type="scientific">Pseudoxanthomonas winnipegensis</name>
    <dbReference type="NCBI Taxonomy" id="2480810"/>
    <lineage>
        <taxon>Bacteria</taxon>
        <taxon>Pseudomonadati</taxon>
        <taxon>Pseudomonadota</taxon>
        <taxon>Gammaproteobacteria</taxon>
        <taxon>Lysobacterales</taxon>
        <taxon>Lysobacteraceae</taxon>
        <taxon>Pseudoxanthomonas</taxon>
    </lineage>
</organism>